<dbReference type="Pfam" id="PF13483">
    <property type="entry name" value="Lactamase_B_3"/>
    <property type="match status" value="1"/>
</dbReference>
<dbReference type="InterPro" id="IPR036866">
    <property type="entry name" value="RibonucZ/Hydroxyglut_hydro"/>
</dbReference>
<name>A0A1G1W124_9BACT</name>
<evidence type="ECO:0000313" key="2">
    <source>
        <dbReference type="Proteomes" id="UP000176723"/>
    </source>
</evidence>
<accession>A0A1G1W124</accession>
<dbReference type="Gene3D" id="3.60.15.10">
    <property type="entry name" value="Ribonuclease Z/Hydroxyacylglutathione hydrolase-like"/>
    <property type="match status" value="1"/>
</dbReference>
<dbReference type="SUPFAM" id="SSF56281">
    <property type="entry name" value="Metallo-hydrolase/oxidoreductase"/>
    <property type="match status" value="1"/>
</dbReference>
<dbReference type="AlphaFoldDB" id="A0A1G1W124"/>
<proteinExistence type="predicted"/>
<reference evidence="1 2" key="1">
    <citation type="journal article" date="2016" name="Nat. Commun.">
        <title>Thousands of microbial genomes shed light on interconnected biogeochemical processes in an aquifer system.</title>
        <authorList>
            <person name="Anantharaman K."/>
            <person name="Brown C.T."/>
            <person name="Hug L.A."/>
            <person name="Sharon I."/>
            <person name="Castelle C.J."/>
            <person name="Probst A.J."/>
            <person name="Thomas B.C."/>
            <person name="Singh A."/>
            <person name="Wilkins M.J."/>
            <person name="Karaoz U."/>
            <person name="Brodie E.L."/>
            <person name="Williams K.H."/>
            <person name="Hubbard S.S."/>
            <person name="Banfield J.F."/>
        </authorList>
    </citation>
    <scope>NUCLEOTIDE SEQUENCE [LARGE SCALE GENOMIC DNA]</scope>
</reference>
<dbReference type="PANTHER" id="PTHR39189">
    <property type="entry name" value="UPF0173 METAL-DEPENDENT HYDROLASE YTKL"/>
    <property type="match status" value="1"/>
</dbReference>
<comment type="caution">
    <text evidence="1">The sequence shown here is derived from an EMBL/GenBank/DDBJ whole genome shotgun (WGS) entry which is preliminary data.</text>
</comment>
<dbReference type="PANTHER" id="PTHR39189:SF1">
    <property type="entry name" value="UPF0173 METAL-DEPENDENT HYDROLASE YTKL"/>
    <property type="match status" value="1"/>
</dbReference>
<evidence type="ECO:0000313" key="1">
    <source>
        <dbReference type="EMBL" id="OGY21369.1"/>
    </source>
</evidence>
<dbReference type="Proteomes" id="UP000176723">
    <property type="component" value="Unassembled WGS sequence"/>
</dbReference>
<protein>
    <recommendedName>
        <fullName evidence="3">Lactamase</fullName>
    </recommendedName>
</protein>
<evidence type="ECO:0008006" key="3">
    <source>
        <dbReference type="Google" id="ProtNLM"/>
    </source>
</evidence>
<sequence length="219" mass="23848">MDITYLGHSAFKLRGRQASVVTDPYESSVGFSMTRVAADIVTVSHAHGDHNNVAAVSGTARRQQPFLIQAPGEYEVSGISVFGIRTFHDNKQGADRGNNTVYLIHIDELFVAHVGDLGHILSDKQVEEIGEVDVLLVPVGGHYTLDPKQALEVVNQLQPSIVIPMHYNTDKHQQKTFSKVLGVDAFLAEGGFDSAKRLSKLTLTKSTLPSEMEVVVLTA</sequence>
<dbReference type="STRING" id="1797593.A3A65_06585"/>
<organism evidence="1 2">
    <name type="scientific">Candidatus Chisholmbacteria bacterium RIFCSPLOWO2_01_FULL_49_14</name>
    <dbReference type="NCBI Taxonomy" id="1797593"/>
    <lineage>
        <taxon>Bacteria</taxon>
        <taxon>Candidatus Chisholmiibacteriota</taxon>
    </lineage>
</organism>
<dbReference type="EMBL" id="MHCL01000012">
    <property type="protein sequence ID" value="OGY21369.1"/>
    <property type="molecule type" value="Genomic_DNA"/>
</dbReference>
<gene>
    <name evidence="1" type="ORF">A3A65_06585</name>
</gene>